<comment type="similarity">
    <text evidence="7">Belongs to the CENP-H/MCM16 family.</text>
</comment>
<reference evidence="9" key="1">
    <citation type="submission" date="2019-10" db="EMBL/GenBank/DDBJ databases">
        <title>Bird 10,000 Genomes (B10K) Project - Family phase.</title>
        <authorList>
            <person name="Zhang G."/>
        </authorList>
    </citation>
    <scope>NUCLEOTIDE SEQUENCE</scope>
    <source>
        <strain evidence="9">B10K-DU-002-10</strain>
        <tissue evidence="9">Muscle</tissue>
    </source>
</reference>
<keyword evidence="6" id="KW-0137">Centromere</keyword>
<dbReference type="PANTHER" id="PTHR48122:SF1">
    <property type="entry name" value="CENTROMERE PROTEIN H"/>
    <property type="match status" value="1"/>
</dbReference>
<dbReference type="GO" id="GO:0051382">
    <property type="term" value="P:kinetochore assembly"/>
    <property type="evidence" value="ECO:0007669"/>
    <property type="project" value="InterPro"/>
</dbReference>
<gene>
    <name evidence="9" type="primary">Cenph</name>
    <name evidence="9" type="ORF">AEGCAU_R08460</name>
</gene>
<keyword evidence="5" id="KW-0539">Nucleus</keyword>
<evidence type="ECO:0000256" key="3">
    <source>
        <dbReference type="ARBA" id="ARBA00022454"/>
    </source>
</evidence>
<dbReference type="GO" id="GO:0007059">
    <property type="term" value="P:chromosome segregation"/>
    <property type="evidence" value="ECO:0007669"/>
    <property type="project" value="TreeGrafter"/>
</dbReference>
<proteinExistence type="inferred from homology"/>
<evidence type="ECO:0000256" key="6">
    <source>
        <dbReference type="ARBA" id="ARBA00023328"/>
    </source>
</evidence>
<feature type="non-terminal residue" evidence="9">
    <location>
        <position position="162"/>
    </location>
</feature>
<feature type="domain" description="Centromere protein H C-terminal" evidence="8">
    <location>
        <begin position="1"/>
        <end position="156"/>
    </location>
</feature>
<keyword evidence="4" id="KW-0995">Kinetochore</keyword>
<evidence type="ECO:0000256" key="2">
    <source>
        <dbReference type="ARBA" id="ARBA00004629"/>
    </source>
</evidence>
<dbReference type="AlphaFoldDB" id="A0A850Y2J2"/>
<dbReference type="GO" id="GO:0007052">
    <property type="term" value="P:mitotic spindle organization"/>
    <property type="evidence" value="ECO:0007669"/>
    <property type="project" value="TreeGrafter"/>
</dbReference>
<comment type="subcellular location">
    <subcellularLocation>
        <location evidence="2">Chromosome</location>
        <location evidence="2">Centromere</location>
        <location evidence="2">Kinetochore</location>
    </subcellularLocation>
    <subcellularLocation>
        <location evidence="1">Nucleus</location>
    </subcellularLocation>
</comment>
<dbReference type="GO" id="GO:0000776">
    <property type="term" value="C:kinetochore"/>
    <property type="evidence" value="ECO:0007669"/>
    <property type="project" value="UniProtKB-KW"/>
</dbReference>
<dbReference type="InterPro" id="IPR008426">
    <property type="entry name" value="CENP-H_C"/>
</dbReference>
<keyword evidence="3" id="KW-0158">Chromosome</keyword>
<evidence type="ECO:0000256" key="1">
    <source>
        <dbReference type="ARBA" id="ARBA00004123"/>
    </source>
</evidence>
<name>A0A850Y2J2_AEGCA</name>
<evidence type="ECO:0000313" key="9">
    <source>
        <dbReference type="EMBL" id="NWH87624.1"/>
    </source>
</evidence>
<sequence length="162" mass="19267">LERKIEEEKVSFQNKTLALQRMQIMDALRKKLEENDKDSRLILETMKEIGLLSRTIIKYQQQTYQKEEQVTDMKRKRLSLKADIRQKVQQIVIIREREKEKQASVDATEAEIARNKLEQERKLTTVIQQVFQNLVIGSRVNWAEDPSLKKVVLQLEENIYLQ</sequence>
<evidence type="ECO:0000259" key="8">
    <source>
        <dbReference type="Pfam" id="PF05837"/>
    </source>
</evidence>
<dbReference type="InterPro" id="IPR040034">
    <property type="entry name" value="CENP-H"/>
</dbReference>
<dbReference type="Pfam" id="PF05837">
    <property type="entry name" value="CENP-H"/>
    <property type="match status" value="1"/>
</dbReference>
<dbReference type="PANTHER" id="PTHR48122">
    <property type="entry name" value="CENTROMERE PROTEIN H"/>
    <property type="match status" value="1"/>
</dbReference>
<evidence type="ECO:0000256" key="4">
    <source>
        <dbReference type="ARBA" id="ARBA00022838"/>
    </source>
</evidence>
<dbReference type="GO" id="GO:0005634">
    <property type="term" value="C:nucleus"/>
    <property type="evidence" value="ECO:0007669"/>
    <property type="project" value="UniProtKB-SubCell"/>
</dbReference>
<keyword evidence="10" id="KW-1185">Reference proteome</keyword>
<feature type="non-terminal residue" evidence="9">
    <location>
        <position position="1"/>
    </location>
</feature>
<organism evidence="9 10">
    <name type="scientific">Aegithalos caudatus</name>
    <name type="common">Long-tailed tit</name>
    <name type="synonym">Acredula caudata</name>
    <dbReference type="NCBI Taxonomy" id="73327"/>
    <lineage>
        <taxon>Eukaryota</taxon>
        <taxon>Metazoa</taxon>
        <taxon>Chordata</taxon>
        <taxon>Craniata</taxon>
        <taxon>Vertebrata</taxon>
        <taxon>Euteleostomi</taxon>
        <taxon>Archelosauria</taxon>
        <taxon>Archosauria</taxon>
        <taxon>Dinosauria</taxon>
        <taxon>Saurischia</taxon>
        <taxon>Theropoda</taxon>
        <taxon>Coelurosauria</taxon>
        <taxon>Aves</taxon>
        <taxon>Neognathae</taxon>
        <taxon>Neoaves</taxon>
        <taxon>Telluraves</taxon>
        <taxon>Australaves</taxon>
        <taxon>Passeriformes</taxon>
        <taxon>Sylvioidea</taxon>
        <taxon>Aegithalidae</taxon>
        <taxon>Aegithalos</taxon>
    </lineage>
</organism>
<evidence type="ECO:0000256" key="7">
    <source>
        <dbReference type="ARBA" id="ARBA00025735"/>
    </source>
</evidence>
<dbReference type="EMBL" id="WEIU01008316">
    <property type="protein sequence ID" value="NWH87624.1"/>
    <property type="molecule type" value="Genomic_DNA"/>
</dbReference>
<evidence type="ECO:0000313" key="10">
    <source>
        <dbReference type="Proteomes" id="UP000628412"/>
    </source>
</evidence>
<comment type="caution">
    <text evidence="9">The sequence shown here is derived from an EMBL/GenBank/DDBJ whole genome shotgun (WGS) entry which is preliminary data.</text>
</comment>
<accession>A0A850Y2J2</accession>
<protein>
    <submittedName>
        <fullName evidence="9">CENPH protein</fullName>
    </submittedName>
</protein>
<dbReference type="GO" id="GO:0043515">
    <property type="term" value="F:kinetochore binding"/>
    <property type="evidence" value="ECO:0007669"/>
    <property type="project" value="TreeGrafter"/>
</dbReference>
<evidence type="ECO:0000256" key="5">
    <source>
        <dbReference type="ARBA" id="ARBA00023242"/>
    </source>
</evidence>
<dbReference type="Proteomes" id="UP000628412">
    <property type="component" value="Unassembled WGS sequence"/>
</dbReference>